<keyword evidence="2" id="KW-1185">Reference proteome</keyword>
<comment type="caution">
    <text evidence="1">The sequence shown here is derived from an EMBL/GenBank/DDBJ whole genome shotgun (WGS) entry which is preliminary data.</text>
</comment>
<evidence type="ECO:0000313" key="2">
    <source>
        <dbReference type="Proteomes" id="UP000253383"/>
    </source>
</evidence>
<evidence type="ECO:0000313" key="1">
    <source>
        <dbReference type="EMBL" id="RCR66773.1"/>
    </source>
</evidence>
<name>A0A368JJP3_9BACT</name>
<proteinExistence type="predicted"/>
<gene>
    <name evidence="1" type="ORF">DUE52_24785</name>
</gene>
<reference evidence="1 2" key="1">
    <citation type="submission" date="2018-07" db="EMBL/GenBank/DDBJ databases">
        <title>Genome analysis of Larkinella rosea.</title>
        <authorList>
            <person name="Zhou Z."/>
            <person name="Wang G."/>
        </authorList>
    </citation>
    <scope>NUCLEOTIDE SEQUENCE [LARGE SCALE GENOMIC DNA]</scope>
    <source>
        <strain evidence="2">zzj9</strain>
    </source>
</reference>
<protein>
    <submittedName>
        <fullName evidence="1">Uncharacterized protein</fullName>
    </submittedName>
</protein>
<accession>A0A368JJP3</accession>
<dbReference type="OrthoDB" id="964565at2"/>
<organism evidence="1 2">
    <name type="scientific">Larkinella punicea</name>
    <dbReference type="NCBI Taxonomy" id="2315727"/>
    <lineage>
        <taxon>Bacteria</taxon>
        <taxon>Pseudomonadati</taxon>
        <taxon>Bacteroidota</taxon>
        <taxon>Cytophagia</taxon>
        <taxon>Cytophagales</taxon>
        <taxon>Spirosomataceae</taxon>
        <taxon>Larkinella</taxon>
    </lineage>
</organism>
<dbReference type="Proteomes" id="UP000253383">
    <property type="component" value="Unassembled WGS sequence"/>
</dbReference>
<dbReference type="AlphaFoldDB" id="A0A368JJP3"/>
<sequence>MTFEPAQNQLAFVLPVSFRKAEVIFQKRFDHSEEVHLVVQPNQRPRQVVSTQQLSSGLWHVILDWWDGKRHYWAEKDILIH</sequence>
<dbReference type="RefSeq" id="WP_114408767.1">
    <property type="nucleotide sequence ID" value="NZ_QOWE01000024.1"/>
</dbReference>
<dbReference type="EMBL" id="QOWE01000024">
    <property type="protein sequence ID" value="RCR66773.1"/>
    <property type="molecule type" value="Genomic_DNA"/>
</dbReference>